<accession>A0A085WQD1</accession>
<dbReference type="AlphaFoldDB" id="A0A085WQD1"/>
<evidence type="ECO:0008006" key="4">
    <source>
        <dbReference type="Google" id="ProtNLM"/>
    </source>
</evidence>
<organism evidence="2 3">
    <name type="scientific">Hyalangium minutum</name>
    <dbReference type="NCBI Taxonomy" id="394096"/>
    <lineage>
        <taxon>Bacteria</taxon>
        <taxon>Pseudomonadati</taxon>
        <taxon>Myxococcota</taxon>
        <taxon>Myxococcia</taxon>
        <taxon>Myxococcales</taxon>
        <taxon>Cystobacterineae</taxon>
        <taxon>Archangiaceae</taxon>
        <taxon>Hyalangium</taxon>
    </lineage>
</organism>
<dbReference type="EMBL" id="JMCB01000003">
    <property type="protein sequence ID" value="KFE69894.1"/>
    <property type="molecule type" value="Genomic_DNA"/>
</dbReference>
<evidence type="ECO:0000313" key="2">
    <source>
        <dbReference type="EMBL" id="KFE69894.1"/>
    </source>
</evidence>
<keyword evidence="1" id="KW-1133">Transmembrane helix</keyword>
<dbReference type="Proteomes" id="UP000028725">
    <property type="component" value="Unassembled WGS sequence"/>
</dbReference>
<keyword evidence="1" id="KW-0812">Transmembrane</keyword>
<evidence type="ECO:0000256" key="1">
    <source>
        <dbReference type="SAM" id="Phobius"/>
    </source>
</evidence>
<dbReference type="OrthoDB" id="9807293at2"/>
<dbReference type="STRING" id="394096.DB31_4936"/>
<reference evidence="2 3" key="1">
    <citation type="submission" date="2014-04" db="EMBL/GenBank/DDBJ databases">
        <title>Genome assembly of Hyalangium minutum DSM 14724.</title>
        <authorList>
            <person name="Sharma G."/>
            <person name="Subramanian S."/>
        </authorList>
    </citation>
    <scope>NUCLEOTIDE SEQUENCE [LARGE SCALE GENOMIC DNA]</scope>
    <source>
        <strain evidence="2 3">DSM 14724</strain>
    </source>
</reference>
<name>A0A085WQD1_9BACT</name>
<keyword evidence="1" id="KW-0472">Membrane</keyword>
<keyword evidence="3" id="KW-1185">Reference proteome</keyword>
<feature type="transmembrane region" description="Helical" evidence="1">
    <location>
        <begin position="49"/>
        <end position="67"/>
    </location>
</feature>
<dbReference type="RefSeq" id="WP_044184237.1">
    <property type="nucleotide sequence ID" value="NZ_JMCB01000003.1"/>
</dbReference>
<sequence>MSLPPAAVPVSVSKRMAVEFIGTALLLATIVGSRLVGERLSGGMVGITYLVNTLATASVIGMPVFSWPNPPRATLTEITGELLERHAVVPLPEALDDADLFITLGSARDWQALVDVVHVHWELPALAGLESARSHQVVEEVRVRVKQLLRELGVERLRGV</sequence>
<proteinExistence type="predicted"/>
<comment type="caution">
    <text evidence="2">The sequence shown here is derived from an EMBL/GenBank/DDBJ whole genome shotgun (WGS) entry which is preliminary data.</text>
</comment>
<protein>
    <recommendedName>
        <fullName evidence="4">Protein-tyrosine-phosphatase</fullName>
    </recommendedName>
</protein>
<evidence type="ECO:0000313" key="3">
    <source>
        <dbReference type="Proteomes" id="UP000028725"/>
    </source>
</evidence>
<gene>
    <name evidence="2" type="ORF">DB31_4936</name>
</gene>
<feature type="transmembrane region" description="Helical" evidence="1">
    <location>
        <begin position="20"/>
        <end position="37"/>
    </location>
</feature>